<keyword evidence="3" id="KW-1185">Reference proteome</keyword>
<organism evidence="2 3">
    <name type="scientific">Paenibacillus zeisoli</name>
    <dbReference type="NCBI Taxonomy" id="2496267"/>
    <lineage>
        <taxon>Bacteria</taxon>
        <taxon>Bacillati</taxon>
        <taxon>Bacillota</taxon>
        <taxon>Bacilli</taxon>
        <taxon>Bacillales</taxon>
        <taxon>Paenibacillaceae</taxon>
        <taxon>Paenibacillus</taxon>
    </lineage>
</organism>
<dbReference type="OrthoDB" id="2470950at2"/>
<dbReference type="EMBL" id="RZNX01000002">
    <property type="protein sequence ID" value="RUT33658.1"/>
    <property type="molecule type" value="Genomic_DNA"/>
</dbReference>
<comment type="caution">
    <text evidence="2">The sequence shown here is derived from an EMBL/GenBank/DDBJ whole genome shotgun (WGS) entry which is preliminary data.</text>
</comment>
<feature type="region of interest" description="Disordered" evidence="1">
    <location>
        <begin position="54"/>
        <end position="75"/>
    </location>
</feature>
<gene>
    <name evidence="2" type="ORF">EJP77_08460</name>
</gene>
<protein>
    <submittedName>
        <fullName evidence="2">Uncharacterized protein</fullName>
    </submittedName>
</protein>
<reference evidence="2 3" key="1">
    <citation type="submission" date="2018-12" db="EMBL/GenBank/DDBJ databases">
        <authorList>
            <person name="Sun L."/>
            <person name="Chen Z."/>
        </authorList>
    </citation>
    <scope>NUCLEOTIDE SEQUENCE [LARGE SCALE GENOMIC DNA]</scope>
    <source>
        <strain evidence="2 3">3-5-3</strain>
    </source>
</reference>
<dbReference type="AlphaFoldDB" id="A0A3S1DZC7"/>
<feature type="compositionally biased region" description="Basic and acidic residues" evidence="1">
    <location>
        <begin position="66"/>
        <end position="75"/>
    </location>
</feature>
<dbReference type="Proteomes" id="UP000272464">
    <property type="component" value="Unassembled WGS sequence"/>
</dbReference>
<accession>A0A3S1DZC7</accession>
<dbReference type="RefSeq" id="WP_127198772.1">
    <property type="nucleotide sequence ID" value="NZ_RZNX01000002.1"/>
</dbReference>
<evidence type="ECO:0000256" key="1">
    <source>
        <dbReference type="SAM" id="MobiDB-lite"/>
    </source>
</evidence>
<evidence type="ECO:0000313" key="3">
    <source>
        <dbReference type="Proteomes" id="UP000272464"/>
    </source>
</evidence>
<proteinExistence type="predicted"/>
<sequence length="75" mass="8660">MRKSTLGLERAREGLSLVERFLEQLEHNQPERHFRNAMKEWLLASRAVIDSAIDTLEEEPSSPTETARKIPISKD</sequence>
<name>A0A3S1DZC7_9BACL</name>
<evidence type="ECO:0000313" key="2">
    <source>
        <dbReference type="EMBL" id="RUT33658.1"/>
    </source>
</evidence>